<dbReference type="PANTHER" id="PTHR33337">
    <property type="entry name" value="GFA DOMAIN-CONTAINING PROTEIN"/>
    <property type="match status" value="1"/>
</dbReference>
<evidence type="ECO:0000256" key="4">
    <source>
        <dbReference type="ARBA" id="ARBA00023239"/>
    </source>
</evidence>
<evidence type="ECO:0000256" key="3">
    <source>
        <dbReference type="ARBA" id="ARBA00022833"/>
    </source>
</evidence>
<dbReference type="InterPro" id="IPR011057">
    <property type="entry name" value="Mss4-like_sf"/>
</dbReference>
<gene>
    <name evidence="6" type="ORF">MFP26_08745</name>
</gene>
<evidence type="ECO:0000259" key="5">
    <source>
        <dbReference type="PROSITE" id="PS51891"/>
    </source>
</evidence>
<comment type="caution">
    <text evidence="6">The sequence shown here is derived from an EMBL/GenBank/DDBJ whole genome shotgun (WGS) entry which is preliminary data.</text>
</comment>
<dbReference type="InterPro" id="IPR006913">
    <property type="entry name" value="CENP-V/GFA"/>
</dbReference>
<evidence type="ECO:0000256" key="2">
    <source>
        <dbReference type="ARBA" id="ARBA00022723"/>
    </source>
</evidence>
<reference evidence="6 7" key="1">
    <citation type="submission" date="2022-02" db="EMBL/GenBank/DDBJ databases">
        <title>Description of Brenneria tiliae sp. nov. isolated from symptomatic Tilia x moltkei and Tilia x europaea trees in the UK.</title>
        <authorList>
            <person name="Kile H."/>
        </authorList>
    </citation>
    <scope>NUCLEOTIDE SEQUENCE [LARGE SCALE GENOMIC DNA]</scope>
    <source>
        <strain evidence="6 7">MC1SB4.1</strain>
    </source>
</reference>
<evidence type="ECO:0000313" key="6">
    <source>
        <dbReference type="EMBL" id="MCL2892778.1"/>
    </source>
</evidence>
<evidence type="ECO:0000313" key="7">
    <source>
        <dbReference type="Proteomes" id="UP001203069"/>
    </source>
</evidence>
<name>A0ABT0MSE6_9GAMM</name>
<dbReference type="Pfam" id="PF04828">
    <property type="entry name" value="GFA"/>
    <property type="match status" value="1"/>
</dbReference>
<comment type="similarity">
    <text evidence="1">Belongs to the Gfa family.</text>
</comment>
<dbReference type="EMBL" id="JAKPBZ010000109">
    <property type="protein sequence ID" value="MCL2892778.1"/>
    <property type="molecule type" value="Genomic_DNA"/>
</dbReference>
<dbReference type="RefSeq" id="WP_249244390.1">
    <property type="nucleotide sequence ID" value="NZ_JAKPBZ010000109.1"/>
</dbReference>
<dbReference type="Gene3D" id="3.90.1590.10">
    <property type="entry name" value="glutathione-dependent formaldehyde- activating enzyme (gfa)"/>
    <property type="match status" value="1"/>
</dbReference>
<protein>
    <submittedName>
        <fullName evidence="6">GFA family protein</fullName>
    </submittedName>
</protein>
<dbReference type="PANTHER" id="PTHR33337:SF40">
    <property type="entry name" value="CENP-V_GFA DOMAIN-CONTAINING PROTEIN-RELATED"/>
    <property type="match status" value="1"/>
</dbReference>
<accession>A0ABT0MSE6</accession>
<sequence>MHQGHCLCGGVTISTAHPVTEVTACHCGMCQKWGGGPFMSVDCKDDISIEGEENITLYRSSDWAERAFCKVCGSHLFYKLLSPATYFVPAALFDDRSGQEFVAQIYIDNKPSYYSFSQPTPLLTEQDVIDSLNEQSVSS</sequence>
<keyword evidence="3" id="KW-0862">Zinc</keyword>
<evidence type="ECO:0000256" key="1">
    <source>
        <dbReference type="ARBA" id="ARBA00005495"/>
    </source>
</evidence>
<keyword evidence="7" id="KW-1185">Reference proteome</keyword>
<proteinExistence type="inferred from homology"/>
<feature type="domain" description="CENP-V/GFA" evidence="5">
    <location>
        <begin position="2"/>
        <end position="115"/>
    </location>
</feature>
<dbReference type="Proteomes" id="UP001203069">
    <property type="component" value="Unassembled WGS sequence"/>
</dbReference>
<dbReference type="PROSITE" id="PS51891">
    <property type="entry name" value="CENP_V_GFA"/>
    <property type="match status" value="1"/>
</dbReference>
<keyword evidence="4" id="KW-0456">Lyase</keyword>
<organism evidence="6 7">
    <name type="scientific">Brenneria tiliae</name>
    <dbReference type="NCBI Taxonomy" id="2914984"/>
    <lineage>
        <taxon>Bacteria</taxon>
        <taxon>Pseudomonadati</taxon>
        <taxon>Pseudomonadota</taxon>
        <taxon>Gammaproteobacteria</taxon>
        <taxon>Enterobacterales</taxon>
        <taxon>Pectobacteriaceae</taxon>
        <taxon>Brenneria</taxon>
    </lineage>
</organism>
<dbReference type="SUPFAM" id="SSF51316">
    <property type="entry name" value="Mss4-like"/>
    <property type="match status" value="1"/>
</dbReference>
<keyword evidence="2" id="KW-0479">Metal-binding</keyword>